<keyword evidence="14" id="KW-0630">Potassium</keyword>
<keyword evidence="18" id="KW-1185">Reference proteome</keyword>
<dbReference type="AlphaFoldDB" id="A0AA38FJH7"/>
<feature type="non-terminal residue" evidence="17">
    <location>
        <position position="107"/>
    </location>
</feature>
<keyword evidence="13" id="KW-0460">Magnesium</keyword>
<comment type="caution">
    <text evidence="17">The sequence shown here is derived from an EMBL/GenBank/DDBJ whole genome shotgun (WGS) entry which is preliminary data.</text>
</comment>
<dbReference type="InterPro" id="IPR022630">
    <property type="entry name" value="S-AdoMet_synt_C"/>
</dbReference>
<dbReference type="PROSITE" id="PS00377">
    <property type="entry name" value="ADOMET_SYNTHASE_2"/>
    <property type="match status" value="1"/>
</dbReference>
<dbReference type="GO" id="GO:0006556">
    <property type="term" value="P:S-adenosylmethionine biosynthetic process"/>
    <property type="evidence" value="ECO:0007669"/>
    <property type="project" value="InterPro"/>
</dbReference>
<dbReference type="GO" id="GO:0004478">
    <property type="term" value="F:methionine adenosyltransferase activity"/>
    <property type="evidence" value="ECO:0007669"/>
    <property type="project" value="UniProtKB-EC"/>
</dbReference>
<name>A0AA38FJH7_TAXCH</name>
<evidence type="ECO:0000256" key="5">
    <source>
        <dbReference type="ARBA" id="ARBA00005224"/>
    </source>
</evidence>
<keyword evidence="11" id="KW-0547">Nucleotide-binding</keyword>
<dbReference type="GO" id="GO:0046872">
    <property type="term" value="F:metal ion binding"/>
    <property type="evidence" value="ECO:0007669"/>
    <property type="project" value="UniProtKB-KW"/>
</dbReference>
<comment type="cofactor">
    <cofactor evidence="3">
        <name>Mg(2+)</name>
        <dbReference type="ChEBI" id="CHEBI:18420"/>
    </cofactor>
</comment>
<keyword evidence="15" id="KW-0170">Cobalt</keyword>
<evidence type="ECO:0000256" key="9">
    <source>
        <dbReference type="ARBA" id="ARBA00022679"/>
    </source>
</evidence>
<dbReference type="SUPFAM" id="SSF55973">
    <property type="entry name" value="S-adenosylmethionine synthetase"/>
    <property type="match status" value="2"/>
</dbReference>
<evidence type="ECO:0000259" key="16">
    <source>
        <dbReference type="Pfam" id="PF02773"/>
    </source>
</evidence>
<dbReference type="Pfam" id="PF02773">
    <property type="entry name" value="S-AdoMet_synt_C"/>
    <property type="match status" value="1"/>
</dbReference>
<dbReference type="EMBL" id="JAHRHJ020000008">
    <property type="protein sequence ID" value="KAH9304692.1"/>
    <property type="molecule type" value="Genomic_DNA"/>
</dbReference>
<dbReference type="InterPro" id="IPR002133">
    <property type="entry name" value="S-AdoMet_synthetase"/>
</dbReference>
<dbReference type="PANTHER" id="PTHR11964">
    <property type="entry name" value="S-ADENOSYLMETHIONINE SYNTHETASE"/>
    <property type="match status" value="1"/>
</dbReference>
<evidence type="ECO:0000256" key="13">
    <source>
        <dbReference type="ARBA" id="ARBA00022842"/>
    </source>
</evidence>
<dbReference type="GO" id="GO:0005524">
    <property type="term" value="F:ATP binding"/>
    <property type="evidence" value="ECO:0007669"/>
    <property type="project" value="UniProtKB-KW"/>
</dbReference>
<keyword evidence="12" id="KW-0067">ATP-binding</keyword>
<evidence type="ECO:0000256" key="4">
    <source>
        <dbReference type="ARBA" id="ARBA00001958"/>
    </source>
</evidence>
<comment type="cofactor">
    <cofactor evidence="2">
        <name>Co(2+)</name>
        <dbReference type="ChEBI" id="CHEBI:48828"/>
    </cofactor>
</comment>
<evidence type="ECO:0000256" key="10">
    <source>
        <dbReference type="ARBA" id="ARBA00022723"/>
    </source>
</evidence>
<reference evidence="17 18" key="1">
    <citation type="journal article" date="2021" name="Nat. Plants">
        <title>The Taxus genome provides insights into paclitaxel biosynthesis.</title>
        <authorList>
            <person name="Xiong X."/>
            <person name="Gou J."/>
            <person name="Liao Q."/>
            <person name="Li Y."/>
            <person name="Zhou Q."/>
            <person name="Bi G."/>
            <person name="Li C."/>
            <person name="Du R."/>
            <person name="Wang X."/>
            <person name="Sun T."/>
            <person name="Guo L."/>
            <person name="Liang H."/>
            <person name="Lu P."/>
            <person name="Wu Y."/>
            <person name="Zhang Z."/>
            <person name="Ro D.K."/>
            <person name="Shang Y."/>
            <person name="Huang S."/>
            <person name="Yan J."/>
        </authorList>
    </citation>
    <scope>NUCLEOTIDE SEQUENCE [LARGE SCALE GENOMIC DNA]</scope>
    <source>
        <strain evidence="17">Ta-2019</strain>
    </source>
</reference>
<dbReference type="Proteomes" id="UP000824469">
    <property type="component" value="Unassembled WGS sequence"/>
</dbReference>
<evidence type="ECO:0000256" key="8">
    <source>
        <dbReference type="ARBA" id="ARBA00022563"/>
    </source>
</evidence>
<gene>
    <name evidence="17" type="ORF">KI387_009096</name>
</gene>
<feature type="non-terminal residue" evidence="17">
    <location>
        <position position="1"/>
    </location>
</feature>
<evidence type="ECO:0000256" key="15">
    <source>
        <dbReference type="ARBA" id="ARBA00023285"/>
    </source>
</evidence>
<sequence length="107" mass="11723">VFRKNGSCYFLRPNGKPQVTIEDKNGGTMVLIHVHIVLISTRHDETVTNYEIAKDSRRKNIIDGCGGWGSHGGGVFFGKYPTKIIIDTYGGWGSHGGGAFSRKDPTK</sequence>
<keyword evidence="9" id="KW-0808">Transferase</keyword>
<dbReference type="EC" id="2.5.1.6" evidence="7"/>
<evidence type="ECO:0000256" key="3">
    <source>
        <dbReference type="ARBA" id="ARBA00001946"/>
    </source>
</evidence>
<keyword evidence="8" id="KW-0554">One-carbon metabolism</keyword>
<evidence type="ECO:0000256" key="11">
    <source>
        <dbReference type="ARBA" id="ARBA00022741"/>
    </source>
</evidence>
<proteinExistence type="inferred from homology"/>
<dbReference type="InterPro" id="IPR022631">
    <property type="entry name" value="ADOMET_SYNTHASE_CS"/>
</dbReference>
<comment type="similarity">
    <text evidence="6">Belongs to the AdoMet synthase family.</text>
</comment>
<evidence type="ECO:0000313" key="17">
    <source>
        <dbReference type="EMBL" id="KAH9304692.1"/>
    </source>
</evidence>
<evidence type="ECO:0000256" key="1">
    <source>
        <dbReference type="ARBA" id="ARBA00001936"/>
    </source>
</evidence>
<evidence type="ECO:0000256" key="2">
    <source>
        <dbReference type="ARBA" id="ARBA00001941"/>
    </source>
</evidence>
<comment type="pathway">
    <text evidence="5">Amino-acid biosynthesis; S-adenosyl-L-methionine biosynthesis; S-adenosyl-L-methionine from L-methionine: step 1/1.</text>
</comment>
<evidence type="ECO:0000256" key="6">
    <source>
        <dbReference type="ARBA" id="ARBA00009685"/>
    </source>
</evidence>
<dbReference type="Gene3D" id="3.30.300.10">
    <property type="match status" value="3"/>
</dbReference>
<feature type="domain" description="S-adenosylmethionine synthetase C-terminal" evidence="16">
    <location>
        <begin position="83"/>
        <end position="107"/>
    </location>
</feature>
<dbReference type="InterPro" id="IPR022636">
    <property type="entry name" value="S-AdoMet_synthetase_sfam"/>
</dbReference>
<evidence type="ECO:0000313" key="18">
    <source>
        <dbReference type="Proteomes" id="UP000824469"/>
    </source>
</evidence>
<comment type="cofactor">
    <cofactor evidence="4">
        <name>K(+)</name>
        <dbReference type="ChEBI" id="CHEBI:29103"/>
    </cofactor>
</comment>
<organism evidence="17 18">
    <name type="scientific">Taxus chinensis</name>
    <name type="common">Chinese yew</name>
    <name type="synonym">Taxus wallichiana var. chinensis</name>
    <dbReference type="NCBI Taxonomy" id="29808"/>
    <lineage>
        <taxon>Eukaryota</taxon>
        <taxon>Viridiplantae</taxon>
        <taxon>Streptophyta</taxon>
        <taxon>Embryophyta</taxon>
        <taxon>Tracheophyta</taxon>
        <taxon>Spermatophyta</taxon>
        <taxon>Pinopsida</taxon>
        <taxon>Pinidae</taxon>
        <taxon>Conifers II</taxon>
        <taxon>Cupressales</taxon>
        <taxon>Taxaceae</taxon>
        <taxon>Taxus</taxon>
    </lineage>
</organism>
<evidence type="ECO:0000256" key="12">
    <source>
        <dbReference type="ARBA" id="ARBA00022840"/>
    </source>
</evidence>
<protein>
    <recommendedName>
        <fullName evidence="7">methionine adenosyltransferase</fullName>
        <ecNumber evidence="7">2.5.1.6</ecNumber>
    </recommendedName>
</protein>
<accession>A0AA38FJH7</accession>
<keyword evidence="10" id="KW-0479">Metal-binding</keyword>
<evidence type="ECO:0000256" key="14">
    <source>
        <dbReference type="ARBA" id="ARBA00022958"/>
    </source>
</evidence>
<evidence type="ECO:0000256" key="7">
    <source>
        <dbReference type="ARBA" id="ARBA00012828"/>
    </source>
</evidence>
<dbReference type="GO" id="GO:0006730">
    <property type="term" value="P:one-carbon metabolic process"/>
    <property type="evidence" value="ECO:0007669"/>
    <property type="project" value="UniProtKB-KW"/>
</dbReference>
<comment type="cofactor">
    <cofactor evidence="1">
        <name>Mn(2+)</name>
        <dbReference type="ChEBI" id="CHEBI:29035"/>
    </cofactor>
</comment>